<reference evidence="1" key="1">
    <citation type="journal article" date="1997" name="Proc. Natl. Acad. Sci. U.S.A.">
        <title>Complete nucleotide sequence of the chloroplast genome from the green alga Chlorella vulgaris: the existence of genes possibly involved in chloroplast division.</title>
        <authorList>
            <person name="Wakasugi T."/>
            <person name="Nagai T."/>
            <person name="Kapoor M."/>
            <person name="Sugita M."/>
            <person name="Ito M."/>
            <person name="Ito S."/>
            <person name="Tsudzuki J."/>
            <person name="Nakashima K."/>
            <person name="Tsudzuki T."/>
            <person name="Suzuki Y."/>
            <person name="Hamada A."/>
            <person name="Ohta T."/>
            <person name="Inamura A."/>
            <person name="Yoshinaga K."/>
            <person name="Sugiura M."/>
        </authorList>
    </citation>
    <scope>NUCLEOTIDE SEQUENCE</scope>
</reference>
<evidence type="ECO:0000313" key="1">
    <source>
        <dbReference type="EMBL" id="BAA57838.1"/>
    </source>
</evidence>
<proteinExistence type="predicted"/>
<geneLocation type="chloroplast" evidence="1"/>
<sequence>MAAAASAESSCSFKFTPSAFSGALVKRGSYGAPIEQLLEQLEHLPVLGLWYFVYFDNLVFFRFCSKLFVLLKIGIPQLVPIFVLPPFDFHHYSQSSFLASPEPQ</sequence>
<dbReference type="AlphaFoldDB" id="V9H144"/>
<accession>V9H144</accession>
<name>V9H144_CHLVU</name>
<keyword evidence="1" id="KW-0150">Chloroplast</keyword>
<dbReference type="RefSeq" id="NP_045763.1">
    <property type="nucleotide sequence ID" value="NC_001865.1"/>
</dbReference>
<dbReference type="EMBL" id="AB001684">
    <property type="protein sequence ID" value="BAA57838.1"/>
    <property type="molecule type" value="Genomic_DNA"/>
</dbReference>
<dbReference type="GeneID" id="1457387"/>
<keyword evidence="1" id="KW-0934">Plastid</keyword>
<protein>
    <submittedName>
        <fullName evidence="1">Uncharacterized protein</fullName>
    </submittedName>
</protein>
<organism evidence="1">
    <name type="scientific">Chlorella vulgaris</name>
    <name type="common">Green alga</name>
    <dbReference type="NCBI Taxonomy" id="3077"/>
    <lineage>
        <taxon>Eukaryota</taxon>
        <taxon>Viridiplantae</taxon>
        <taxon>Chlorophyta</taxon>
        <taxon>core chlorophytes</taxon>
        <taxon>Trebouxiophyceae</taxon>
        <taxon>Chlorellales</taxon>
        <taxon>Chlorellaceae</taxon>
        <taxon>Chlorella clade</taxon>
        <taxon>Chlorella</taxon>
    </lineage>
</organism>